<accession>A0A2G8SUV8</accession>
<keyword evidence="1" id="KW-0472">Membrane</keyword>
<comment type="caution">
    <text evidence="3">The sequence shown here is derived from an EMBL/GenBank/DDBJ whole genome shotgun (WGS) entry which is preliminary data.</text>
</comment>
<feature type="transmembrane region" description="Helical" evidence="1">
    <location>
        <begin position="20"/>
        <end position="41"/>
    </location>
</feature>
<gene>
    <name evidence="3" type="ORF">GSI_01206</name>
</gene>
<feature type="transmembrane region" description="Helical" evidence="1">
    <location>
        <begin position="94"/>
        <end position="114"/>
    </location>
</feature>
<evidence type="ECO:0000259" key="2">
    <source>
        <dbReference type="Pfam" id="PF20151"/>
    </source>
</evidence>
<feature type="transmembrane region" description="Helical" evidence="1">
    <location>
        <begin position="155"/>
        <end position="176"/>
    </location>
</feature>
<organism evidence="3 4">
    <name type="scientific">Ganoderma sinense ZZ0214-1</name>
    <dbReference type="NCBI Taxonomy" id="1077348"/>
    <lineage>
        <taxon>Eukaryota</taxon>
        <taxon>Fungi</taxon>
        <taxon>Dikarya</taxon>
        <taxon>Basidiomycota</taxon>
        <taxon>Agaricomycotina</taxon>
        <taxon>Agaricomycetes</taxon>
        <taxon>Polyporales</taxon>
        <taxon>Polyporaceae</taxon>
        <taxon>Ganoderma</taxon>
    </lineage>
</organism>
<feature type="domain" description="DUF6533" evidence="2">
    <location>
        <begin position="25"/>
        <end position="66"/>
    </location>
</feature>
<keyword evidence="1" id="KW-1133">Transmembrane helix</keyword>
<dbReference type="InterPro" id="IPR045340">
    <property type="entry name" value="DUF6533"/>
</dbReference>
<keyword evidence="1" id="KW-0812">Transmembrane</keyword>
<feature type="transmembrane region" description="Helical" evidence="1">
    <location>
        <begin position="62"/>
        <end position="82"/>
    </location>
</feature>
<feature type="transmembrane region" description="Helical" evidence="1">
    <location>
        <begin position="201"/>
        <end position="222"/>
    </location>
</feature>
<name>A0A2G8SUV8_9APHY</name>
<sequence>MQLAARDLSTLDAQYYHDLFFARAVTLAGYAILVAEAFEALPDEARHIWPARWSTVKVLYVINRYGNLVLLGASTLQTLGIWRSTAHDFCYNSTLALSLIQFTSYASVHVLVLLRAWATWGRHVKILLVLAALFVVYAVASIAILTWGIVSVGSFSWILWIPSLILECAIFVLTMVSIRKFDFHLHLACQLPIVRVIIRDAILYFILTLFSSLFNIFVWVFYGDRPLNLLGTSFTLCLMIPAGQRLVLDLRKVSSNDSLSTTRVGREVDRAIEAMAPSRTPSPIVFAERSLASNDPLIPLAQVKAHGVAEIAEVSAANV</sequence>
<evidence type="ECO:0000256" key="1">
    <source>
        <dbReference type="SAM" id="Phobius"/>
    </source>
</evidence>
<proteinExistence type="predicted"/>
<dbReference type="STRING" id="1077348.A0A2G8SUV8"/>
<keyword evidence="4" id="KW-1185">Reference proteome</keyword>
<dbReference type="Pfam" id="PF20151">
    <property type="entry name" value="DUF6533"/>
    <property type="match status" value="1"/>
</dbReference>
<feature type="transmembrane region" description="Helical" evidence="1">
    <location>
        <begin position="126"/>
        <end position="149"/>
    </location>
</feature>
<dbReference type="Proteomes" id="UP000230002">
    <property type="component" value="Unassembled WGS sequence"/>
</dbReference>
<dbReference type="EMBL" id="AYKW01000001">
    <property type="protein sequence ID" value="PIL37512.1"/>
    <property type="molecule type" value="Genomic_DNA"/>
</dbReference>
<reference evidence="3 4" key="1">
    <citation type="journal article" date="2015" name="Sci. Rep.">
        <title>Chromosome-level genome map provides insights into diverse defense mechanisms in the medicinal fungus Ganoderma sinense.</title>
        <authorList>
            <person name="Zhu Y."/>
            <person name="Xu J."/>
            <person name="Sun C."/>
            <person name="Zhou S."/>
            <person name="Xu H."/>
            <person name="Nelson D.R."/>
            <person name="Qian J."/>
            <person name="Song J."/>
            <person name="Luo H."/>
            <person name="Xiang L."/>
            <person name="Li Y."/>
            <person name="Xu Z."/>
            <person name="Ji A."/>
            <person name="Wang L."/>
            <person name="Lu S."/>
            <person name="Hayward A."/>
            <person name="Sun W."/>
            <person name="Li X."/>
            <person name="Schwartz D.C."/>
            <person name="Wang Y."/>
            <person name="Chen S."/>
        </authorList>
    </citation>
    <scope>NUCLEOTIDE SEQUENCE [LARGE SCALE GENOMIC DNA]</scope>
    <source>
        <strain evidence="3 4">ZZ0214-1</strain>
    </source>
</reference>
<dbReference type="OrthoDB" id="3354157at2759"/>
<evidence type="ECO:0000313" key="3">
    <source>
        <dbReference type="EMBL" id="PIL37512.1"/>
    </source>
</evidence>
<evidence type="ECO:0000313" key="4">
    <source>
        <dbReference type="Proteomes" id="UP000230002"/>
    </source>
</evidence>
<dbReference type="AlphaFoldDB" id="A0A2G8SUV8"/>
<protein>
    <recommendedName>
        <fullName evidence="2">DUF6533 domain-containing protein</fullName>
    </recommendedName>
</protein>